<comment type="subcellular location">
    <subcellularLocation>
        <location evidence="1 7">Cell membrane</location>
        <topology evidence="1 7">Multi-pass membrane protein</topology>
    </subcellularLocation>
</comment>
<feature type="transmembrane region" description="Helical" evidence="8">
    <location>
        <begin position="6"/>
        <end position="23"/>
    </location>
</feature>
<evidence type="ECO:0000313" key="9">
    <source>
        <dbReference type="EMBL" id="GAS81597.1"/>
    </source>
</evidence>
<keyword evidence="4 7" id="KW-0812">Transmembrane</keyword>
<dbReference type="PANTHER" id="PTHR30561:SF0">
    <property type="entry name" value="GUANIDINIUM EXPORTER"/>
    <property type="match status" value="1"/>
</dbReference>
<evidence type="ECO:0000256" key="4">
    <source>
        <dbReference type="ARBA" id="ARBA00022692"/>
    </source>
</evidence>
<gene>
    <name evidence="10" type="ORF">BK131_07720</name>
    <name evidence="9" type="ORF">PAHA3_1671</name>
</gene>
<comment type="caution">
    <text evidence="9">The sequence shown here is derived from an EMBL/GenBank/DDBJ whole genome shotgun (WGS) entry which is preliminary data.</text>
</comment>
<evidence type="ECO:0000256" key="8">
    <source>
        <dbReference type="SAM" id="Phobius"/>
    </source>
</evidence>
<evidence type="ECO:0000256" key="6">
    <source>
        <dbReference type="ARBA" id="ARBA00023136"/>
    </source>
</evidence>
<evidence type="ECO:0000313" key="11">
    <source>
        <dbReference type="Proteomes" id="UP000069697"/>
    </source>
</evidence>
<dbReference type="GO" id="GO:0005886">
    <property type="term" value="C:plasma membrane"/>
    <property type="evidence" value="ECO:0007669"/>
    <property type="project" value="UniProtKB-SubCell"/>
</dbReference>
<keyword evidence="6 8" id="KW-0472">Membrane</keyword>
<feature type="transmembrane region" description="Helical" evidence="8">
    <location>
        <begin position="30"/>
        <end position="50"/>
    </location>
</feature>
<name>A0A100VKM8_PAEAM</name>
<feature type="transmembrane region" description="Helical" evidence="8">
    <location>
        <begin position="56"/>
        <end position="78"/>
    </location>
</feature>
<reference evidence="10 12" key="3">
    <citation type="submission" date="2016-11" db="EMBL/GenBank/DDBJ databases">
        <title>Paenibacillus species isolates.</title>
        <authorList>
            <person name="Beno S.M."/>
        </authorList>
    </citation>
    <scope>NUCLEOTIDE SEQUENCE [LARGE SCALE GENOMIC DNA]</scope>
    <source>
        <strain evidence="10 12">FSL H8-0246</strain>
    </source>
</reference>
<dbReference type="RefSeq" id="WP_062834283.1">
    <property type="nucleotide sequence ID" value="NZ_BCNV01000001.1"/>
</dbReference>
<protein>
    <submittedName>
        <fullName evidence="9">Multidrug resistance protein, SMR</fullName>
    </submittedName>
    <submittedName>
        <fullName evidence="10">QacE family quaternary ammonium compound efflux SMR transporter</fullName>
    </submittedName>
</protein>
<evidence type="ECO:0000256" key="3">
    <source>
        <dbReference type="ARBA" id="ARBA00022475"/>
    </source>
</evidence>
<organism evidence="9 11">
    <name type="scientific">Paenibacillus amylolyticus</name>
    <dbReference type="NCBI Taxonomy" id="1451"/>
    <lineage>
        <taxon>Bacteria</taxon>
        <taxon>Bacillati</taxon>
        <taxon>Bacillota</taxon>
        <taxon>Bacilli</taxon>
        <taxon>Bacillales</taxon>
        <taxon>Paenibacillaceae</taxon>
        <taxon>Paenibacillus</taxon>
    </lineage>
</organism>
<dbReference type="AlphaFoldDB" id="A0A100VKM8"/>
<dbReference type="FunFam" id="1.10.3730.20:FF:000001">
    <property type="entry name" value="Quaternary ammonium compound resistance transporter SugE"/>
    <property type="match status" value="1"/>
</dbReference>
<dbReference type="InterPro" id="IPR037185">
    <property type="entry name" value="EmrE-like"/>
</dbReference>
<dbReference type="Pfam" id="PF00893">
    <property type="entry name" value="Multi_Drug_Res"/>
    <property type="match status" value="1"/>
</dbReference>
<dbReference type="Proteomes" id="UP000187134">
    <property type="component" value="Unassembled WGS sequence"/>
</dbReference>
<feature type="transmembrane region" description="Helical" evidence="8">
    <location>
        <begin position="85"/>
        <end position="103"/>
    </location>
</feature>
<sequence>MNWVFLVLAGVFEMIGVLMINKLHKDRNFISLVLLIAGFGLSFLFLSLAMETLPMGTAYAVWTGIGASGGAILGMVFYGEPRNALRILFIAMVLGSAVGLKLVS</sequence>
<comment type="similarity">
    <text evidence="7">Belongs to the drug/metabolite transporter (DMT) superfamily. Small multidrug resistance (SMR) (TC 2.A.7.1) family.</text>
</comment>
<evidence type="ECO:0000256" key="7">
    <source>
        <dbReference type="RuleBase" id="RU003942"/>
    </source>
</evidence>
<dbReference type="InterPro" id="IPR045324">
    <property type="entry name" value="Small_multidrug_res"/>
</dbReference>
<keyword evidence="3" id="KW-1003">Cell membrane</keyword>
<dbReference type="PANTHER" id="PTHR30561">
    <property type="entry name" value="SMR FAMILY PROTON-DEPENDENT DRUG EFFLUX TRANSPORTER SUGE"/>
    <property type="match status" value="1"/>
</dbReference>
<reference evidence="9 11" key="1">
    <citation type="journal article" date="2016" name="Genome Announc.">
        <title>Draft Genome Sequence of Paenibacillus amylolyticus Heshi-A3, Isolated from Fermented Rice Bran in a Japanese Fermented Seafood Dish.</title>
        <authorList>
            <person name="Akuzawa S."/>
            <person name="Nagaoka J."/>
            <person name="Kanekatsu M."/>
            <person name="Kubota E."/>
            <person name="Ohtake R."/>
            <person name="Suzuki T."/>
            <person name="Kanesaki Y."/>
        </authorList>
    </citation>
    <scope>NUCLEOTIDE SEQUENCE [LARGE SCALE GENOMIC DNA]</scope>
    <source>
        <strain evidence="9 11">Heshi-A3</strain>
    </source>
</reference>
<evidence type="ECO:0000256" key="5">
    <source>
        <dbReference type="ARBA" id="ARBA00022989"/>
    </source>
</evidence>
<dbReference type="Proteomes" id="UP000069697">
    <property type="component" value="Unassembled WGS sequence"/>
</dbReference>
<keyword evidence="2" id="KW-0813">Transport</keyword>
<dbReference type="EMBL" id="MRTJ01000001">
    <property type="protein sequence ID" value="OMF17828.1"/>
    <property type="molecule type" value="Genomic_DNA"/>
</dbReference>
<reference evidence="11" key="2">
    <citation type="submission" date="2016-01" db="EMBL/GenBank/DDBJ databases">
        <title>Draft Genome Sequence of Paenibacillus amylolyticus Heshi-A3 that Was Isolated from Fermented Rice Bran with Aging Salted Mackerel, Which Was Named Heshiko as Traditional Fermented Seafood in Japan.</title>
        <authorList>
            <person name="Akuzawa S."/>
            <person name="Nakagawa J."/>
            <person name="Kanekatsu T."/>
            <person name="Kubota E."/>
            <person name="Ohtake R."/>
            <person name="Suzuki T."/>
            <person name="Kanesaki Y."/>
        </authorList>
    </citation>
    <scope>NUCLEOTIDE SEQUENCE [LARGE SCALE GENOMIC DNA]</scope>
    <source>
        <strain evidence="11">Heshi-A3</strain>
    </source>
</reference>
<proteinExistence type="inferred from homology"/>
<evidence type="ECO:0000313" key="10">
    <source>
        <dbReference type="EMBL" id="OMF17828.1"/>
    </source>
</evidence>
<evidence type="ECO:0000256" key="1">
    <source>
        <dbReference type="ARBA" id="ARBA00004651"/>
    </source>
</evidence>
<dbReference type="OrthoDB" id="21828at2"/>
<accession>A0A100VKM8</accession>
<keyword evidence="5 8" id="KW-1133">Transmembrane helix</keyword>
<dbReference type="InterPro" id="IPR000390">
    <property type="entry name" value="Small_drug/metabolite_transptr"/>
</dbReference>
<evidence type="ECO:0000256" key="2">
    <source>
        <dbReference type="ARBA" id="ARBA00022448"/>
    </source>
</evidence>
<dbReference type="EMBL" id="BCNV01000001">
    <property type="protein sequence ID" value="GAS81597.1"/>
    <property type="molecule type" value="Genomic_DNA"/>
</dbReference>
<dbReference type="SUPFAM" id="SSF103481">
    <property type="entry name" value="Multidrug resistance efflux transporter EmrE"/>
    <property type="match status" value="1"/>
</dbReference>
<dbReference type="Gene3D" id="1.10.3730.20">
    <property type="match status" value="1"/>
</dbReference>
<evidence type="ECO:0000313" key="12">
    <source>
        <dbReference type="Proteomes" id="UP000187134"/>
    </source>
</evidence>
<dbReference type="GO" id="GO:0022857">
    <property type="term" value="F:transmembrane transporter activity"/>
    <property type="evidence" value="ECO:0007669"/>
    <property type="project" value="InterPro"/>
</dbReference>